<sequence length="126" mass="14122">MVTDGNQHNINGFQKLLAMQILENSQVNTRTALCDFFPQAVNAFFQQQREVHRQVCVTGGHVAFSFDNTGFQQPFLLIGKHAVAAVLNGLAAPPRAHGMQYALVLFTDRKTSPWSVRQVVDFFFNP</sequence>
<accession>A0A645G3M7</accession>
<comment type="caution">
    <text evidence="1">The sequence shown here is derived from an EMBL/GenBank/DDBJ whole genome shotgun (WGS) entry which is preliminary data.</text>
</comment>
<name>A0A645G3M7_9ZZZZ</name>
<evidence type="ECO:0000313" key="1">
    <source>
        <dbReference type="EMBL" id="MPN21497.1"/>
    </source>
</evidence>
<reference evidence="1" key="1">
    <citation type="submission" date="2019-08" db="EMBL/GenBank/DDBJ databases">
        <authorList>
            <person name="Kucharzyk K."/>
            <person name="Murdoch R.W."/>
            <person name="Higgins S."/>
            <person name="Loffler F."/>
        </authorList>
    </citation>
    <scope>NUCLEOTIDE SEQUENCE</scope>
</reference>
<gene>
    <name evidence="1" type="ORF">SDC9_168877</name>
</gene>
<dbReference type="EMBL" id="VSSQ01069494">
    <property type="protein sequence ID" value="MPN21497.1"/>
    <property type="molecule type" value="Genomic_DNA"/>
</dbReference>
<dbReference type="AlphaFoldDB" id="A0A645G3M7"/>
<proteinExistence type="predicted"/>
<organism evidence="1">
    <name type="scientific">bioreactor metagenome</name>
    <dbReference type="NCBI Taxonomy" id="1076179"/>
    <lineage>
        <taxon>unclassified sequences</taxon>
        <taxon>metagenomes</taxon>
        <taxon>ecological metagenomes</taxon>
    </lineage>
</organism>
<protein>
    <submittedName>
        <fullName evidence="1">Uncharacterized protein</fullName>
    </submittedName>
</protein>